<evidence type="ECO:0000313" key="1">
    <source>
        <dbReference type="EMBL" id="MBY5956920.1"/>
    </source>
</evidence>
<protein>
    <recommendedName>
        <fullName evidence="3">Lipoprotein</fullName>
    </recommendedName>
</protein>
<reference evidence="1" key="1">
    <citation type="submission" date="2021-06" db="EMBL/GenBank/DDBJ databases">
        <title>44 bacteria genomes isolated from Dapeng, Shenzhen.</title>
        <authorList>
            <person name="Zheng W."/>
            <person name="Yu S."/>
            <person name="Huang Y."/>
        </authorList>
    </citation>
    <scope>NUCLEOTIDE SEQUENCE</scope>
    <source>
        <strain evidence="1">DP5N28-2</strain>
    </source>
</reference>
<dbReference type="EMBL" id="JAHVHU010000002">
    <property type="protein sequence ID" value="MBY5956920.1"/>
    <property type="molecule type" value="Genomic_DNA"/>
</dbReference>
<dbReference type="Proteomes" id="UP000753961">
    <property type="component" value="Unassembled WGS sequence"/>
</dbReference>
<proteinExistence type="predicted"/>
<dbReference type="PROSITE" id="PS51257">
    <property type="entry name" value="PROKAR_LIPOPROTEIN"/>
    <property type="match status" value="1"/>
</dbReference>
<dbReference type="RefSeq" id="WP_222578434.1">
    <property type="nucleotide sequence ID" value="NZ_JAHVHU010000002.1"/>
</dbReference>
<accession>A0A953HR91</accession>
<name>A0A953HR91_9BACT</name>
<comment type="caution">
    <text evidence="1">The sequence shown here is derived from an EMBL/GenBank/DDBJ whole genome shotgun (WGS) entry which is preliminary data.</text>
</comment>
<sequence>MKFSLLLVLIPMVISCNSSTSQEGRDSHSQVVHSAQKMVINTDNQNTKHQNDDLLKFQYYRDRKSGLIQSRSPLPSSWLMHQDPNAPYSITGPNGIKVSQPKTEQYGYSQDPFALQTIQMSGQQIAPVYSLQQILDQLIRPSAEAQGYSFVRSYSVPGVQAFWERFTAALPQTGSHRSIYTLGSEWKDTQGHQSLITLVQLVTQKGQIINWTLQTSEMEAPASQFQKAKEAYLYAVSQTEINPQWQQYMNGKLIGQIRQNDAFWAQASAQSAQAHQQRMTAIQARGAASRSVGQIYSEISDINHAGYLKRNNMVNAGQSRTVNAIGGHAIIGNGETGERYQVEAGSRYYWVNKDGEYFGTDNSLYDPRIDNRINGEQWQKFQIEQ</sequence>
<keyword evidence="2" id="KW-1185">Reference proteome</keyword>
<evidence type="ECO:0008006" key="3">
    <source>
        <dbReference type="Google" id="ProtNLM"/>
    </source>
</evidence>
<gene>
    <name evidence="1" type="ORF">KUV50_02155</name>
</gene>
<evidence type="ECO:0000313" key="2">
    <source>
        <dbReference type="Proteomes" id="UP000753961"/>
    </source>
</evidence>
<dbReference type="AlphaFoldDB" id="A0A953HR91"/>
<organism evidence="1 2">
    <name type="scientific">Membranihabitans marinus</name>
    <dbReference type="NCBI Taxonomy" id="1227546"/>
    <lineage>
        <taxon>Bacteria</taxon>
        <taxon>Pseudomonadati</taxon>
        <taxon>Bacteroidota</taxon>
        <taxon>Saprospiria</taxon>
        <taxon>Saprospirales</taxon>
        <taxon>Saprospiraceae</taxon>
        <taxon>Membranihabitans</taxon>
    </lineage>
</organism>